<dbReference type="EMBL" id="BGZK01003129">
    <property type="protein sequence ID" value="GBP98366.1"/>
    <property type="molecule type" value="Genomic_DNA"/>
</dbReference>
<accession>A0A4C2ACJ4</accession>
<feature type="region of interest" description="Disordered" evidence="5">
    <location>
        <begin position="93"/>
        <end position="113"/>
    </location>
</feature>
<evidence type="ECO:0000256" key="2">
    <source>
        <dbReference type="ARBA" id="ARBA00023015"/>
    </source>
</evidence>
<dbReference type="InterPro" id="IPR037241">
    <property type="entry name" value="E2F-DP_heterodim"/>
</dbReference>
<reference evidence="6 7" key="1">
    <citation type="journal article" date="2019" name="Commun. Biol.">
        <title>The bagworm genome reveals a unique fibroin gene that provides high tensile strength.</title>
        <authorList>
            <person name="Kono N."/>
            <person name="Nakamura H."/>
            <person name="Ohtoshi R."/>
            <person name="Tomita M."/>
            <person name="Numata K."/>
            <person name="Arakawa K."/>
        </authorList>
    </citation>
    <scope>NUCLEOTIDE SEQUENCE [LARGE SCALE GENOMIC DNA]</scope>
</reference>
<comment type="caution">
    <text evidence="6">The sequence shown here is derived from an EMBL/GenBank/DDBJ whole genome shotgun (WGS) entry which is preliminary data.</text>
</comment>
<comment type="similarity">
    <text evidence="1">Belongs to the E2F/DP family.</text>
</comment>
<gene>
    <name evidence="6" type="primary">E2f2</name>
    <name evidence="6" type="ORF">EVAR_72869_1</name>
</gene>
<keyword evidence="4" id="KW-0804">Transcription</keyword>
<evidence type="ECO:0000256" key="5">
    <source>
        <dbReference type="SAM" id="MobiDB-lite"/>
    </source>
</evidence>
<dbReference type="Gene3D" id="6.10.250.540">
    <property type="match status" value="1"/>
</dbReference>
<keyword evidence="2" id="KW-0805">Transcription regulation</keyword>
<proteinExistence type="inferred from homology"/>
<dbReference type="Proteomes" id="UP000299102">
    <property type="component" value="Unassembled WGS sequence"/>
</dbReference>
<evidence type="ECO:0000256" key="4">
    <source>
        <dbReference type="ARBA" id="ARBA00023163"/>
    </source>
</evidence>
<dbReference type="GO" id="GO:0003677">
    <property type="term" value="F:DNA binding"/>
    <property type="evidence" value="ECO:0007669"/>
    <property type="project" value="UniProtKB-KW"/>
</dbReference>
<dbReference type="OrthoDB" id="1743261at2759"/>
<keyword evidence="3" id="KW-0238">DNA-binding</keyword>
<name>A0A4C2ACJ4_EUMVA</name>
<sequence>RRTSSQEDSAYLSLKDRSNQLAALEEEIDMQLDDAKRNLKYIKEDETNRSFAYVTRDDLLAVFENPPLMPLNPPHNDYNFVLSPDEGICELYEVPSSPGKSQVKSMTQEKMKR</sequence>
<dbReference type="AlphaFoldDB" id="A0A4C2ACJ4"/>
<feature type="non-terminal residue" evidence="6">
    <location>
        <position position="1"/>
    </location>
</feature>
<keyword evidence="7" id="KW-1185">Reference proteome</keyword>
<evidence type="ECO:0000256" key="3">
    <source>
        <dbReference type="ARBA" id="ARBA00023125"/>
    </source>
</evidence>
<evidence type="ECO:0000313" key="6">
    <source>
        <dbReference type="EMBL" id="GBP98366.1"/>
    </source>
</evidence>
<organism evidence="6 7">
    <name type="scientific">Eumeta variegata</name>
    <name type="common">Bagworm moth</name>
    <name type="synonym">Eumeta japonica</name>
    <dbReference type="NCBI Taxonomy" id="151549"/>
    <lineage>
        <taxon>Eukaryota</taxon>
        <taxon>Metazoa</taxon>
        <taxon>Ecdysozoa</taxon>
        <taxon>Arthropoda</taxon>
        <taxon>Hexapoda</taxon>
        <taxon>Insecta</taxon>
        <taxon>Pterygota</taxon>
        <taxon>Neoptera</taxon>
        <taxon>Endopterygota</taxon>
        <taxon>Lepidoptera</taxon>
        <taxon>Glossata</taxon>
        <taxon>Ditrysia</taxon>
        <taxon>Tineoidea</taxon>
        <taxon>Psychidae</taxon>
        <taxon>Oiketicinae</taxon>
        <taxon>Eumeta</taxon>
    </lineage>
</organism>
<dbReference type="SUPFAM" id="SSF144074">
    <property type="entry name" value="E2F-DP heterodimerization region"/>
    <property type="match status" value="1"/>
</dbReference>
<protein>
    <submittedName>
        <fullName evidence="6">Transcription factor E2F2</fullName>
    </submittedName>
</protein>
<dbReference type="STRING" id="151549.A0A4C2ACJ4"/>
<evidence type="ECO:0000256" key="1">
    <source>
        <dbReference type="ARBA" id="ARBA00010940"/>
    </source>
</evidence>
<evidence type="ECO:0000313" key="7">
    <source>
        <dbReference type="Proteomes" id="UP000299102"/>
    </source>
</evidence>